<dbReference type="RefSeq" id="XP_033654457.1">
    <property type="nucleotide sequence ID" value="XM_033794722.1"/>
</dbReference>
<sequence>MASLRDRQIASIERILNLNAPTQHTDHHDHAAGLPPANSPILTESGEPIWKILVFDDMGRDVISSVLRVSDLRQWGVTIHLNINTTRHSIPDVPVIYLIEPTAANLAIVTSDLSRSLYSPAYVNFLSSIPRPLLEDFAAQTAASGTAEHLAQIYDQYLNFIVSEPDLFSLNLNGAYSTLNSAQTSDEDLDALVERIVSGLFSVVVTMGTIPIIRCARGGAAELVSIKLDRKLRDHLLNSKVNLFGDHKSAAAIASRPVLIIADRNVDLTPMLSHSWTYQSLITDILHMHLNKITVTVPIDENNPEKGSKKQSYDLTASDFFWQKNATRPFPDVADDIDGQLKKYEEDANEVTRKTGASSIDDLQGGSASIAAHLKGALALLPELKERKALLTMHMNILKALIKGIEDRKVHEFFQLEEDLSKQTKAQVLEILKSPDKGNEPLDKLRFFLQWYLTTETEVSRADLESFTKALQDAGADTTSLNYVKTVRQLTRMTMISSAPSQPQQNASSMFQGLTSLSSRVTDRFKDAGLATNFDTLLSGLTNLIPKNKDLTLTKIVESLMDPQNASSSAISKTEDWLYFDPRSANARGTIPQASQARGQMGGASASGVGRGIEASFGMRRQGFSEAIVFTVGGGSMDEYGNLMEWVKRTGGGGASGAGAGAAQGKRRVVYGSTALLSATEFITKDLMVLGKEST</sequence>
<organism evidence="2 3">
    <name type="scientific">Westerdykella ornata</name>
    <dbReference type="NCBI Taxonomy" id="318751"/>
    <lineage>
        <taxon>Eukaryota</taxon>
        <taxon>Fungi</taxon>
        <taxon>Dikarya</taxon>
        <taxon>Ascomycota</taxon>
        <taxon>Pezizomycotina</taxon>
        <taxon>Dothideomycetes</taxon>
        <taxon>Pleosporomycetidae</taxon>
        <taxon>Pleosporales</taxon>
        <taxon>Sporormiaceae</taxon>
        <taxon>Westerdykella</taxon>
    </lineage>
</organism>
<evidence type="ECO:0000313" key="3">
    <source>
        <dbReference type="Proteomes" id="UP000800097"/>
    </source>
</evidence>
<dbReference type="PIRSF" id="PIRSF005715">
    <property type="entry name" value="VPS45_Sec1"/>
    <property type="match status" value="1"/>
</dbReference>
<keyword evidence="3" id="KW-1185">Reference proteome</keyword>
<dbReference type="InterPro" id="IPR001619">
    <property type="entry name" value="Sec1-like"/>
</dbReference>
<evidence type="ECO:0000313" key="2">
    <source>
        <dbReference type="EMBL" id="KAF2276918.1"/>
    </source>
</evidence>
<dbReference type="Gene3D" id="3.40.50.1910">
    <property type="match status" value="1"/>
</dbReference>
<dbReference type="InterPro" id="IPR036045">
    <property type="entry name" value="Sec1-like_sf"/>
</dbReference>
<evidence type="ECO:0000256" key="1">
    <source>
        <dbReference type="ARBA" id="ARBA00009884"/>
    </source>
</evidence>
<reference evidence="2" key="1">
    <citation type="journal article" date="2020" name="Stud. Mycol.">
        <title>101 Dothideomycetes genomes: a test case for predicting lifestyles and emergence of pathogens.</title>
        <authorList>
            <person name="Haridas S."/>
            <person name="Albert R."/>
            <person name="Binder M."/>
            <person name="Bloem J."/>
            <person name="Labutti K."/>
            <person name="Salamov A."/>
            <person name="Andreopoulos B."/>
            <person name="Baker S."/>
            <person name="Barry K."/>
            <person name="Bills G."/>
            <person name="Bluhm B."/>
            <person name="Cannon C."/>
            <person name="Castanera R."/>
            <person name="Culley D."/>
            <person name="Daum C."/>
            <person name="Ezra D."/>
            <person name="Gonzalez J."/>
            <person name="Henrissat B."/>
            <person name="Kuo A."/>
            <person name="Liang C."/>
            <person name="Lipzen A."/>
            <person name="Lutzoni F."/>
            <person name="Magnuson J."/>
            <person name="Mondo S."/>
            <person name="Nolan M."/>
            <person name="Ohm R."/>
            <person name="Pangilinan J."/>
            <person name="Park H.-J."/>
            <person name="Ramirez L."/>
            <person name="Alfaro M."/>
            <person name="Sun H."/>
            <person name="Tritt A."/>
            <person name="Yoshinaga Y."/>
            <person name="Zwiers L.-H."/>
            <person name="Turgeon B."/>
            <person name="Goodwin S."/>
            <person name="Spatafora J."/>
            <person name="Crous P."/>
            <person name="Grigoriev I."/>
        </authorList>
    </citation>
    <scope>NUCLEOTIDE SEQUENCE</scope>
    <source>
        <strain evidence="2">CBS 379.55</strain>
    </source>
</reference>
<dbReference type="SUPFAM" id="SSF56815">
    <property type="entry name" value="Sec1/munc18-like (SM) proteins"/>
    <property type="match status" value="1"/>
</dbReference>
<dbReference type="OrthoDB" id="10251230at2759"/>
<dbReference type="AlphaFoldDB" id="A0A6A6JLU3"/>
<protein>
    <submittedName>
        <fullName evidence="2">SEC1 family transport protein-like protein SLY1</fullName>
    </submittedName>
</protein>
<proteinExistence type="inferred from homology"/>
<dbReference type="Proteomes" id="UP000800097">
    <property type="component" value="Unassembled WGS sequence"/>
</dbReference>
<dbReference type="GeneID" id="54547897"/>
<accession>A0A6A6JLU3</accession>
<name>A0A6A6JLU3_WESOR</name>
<dbReference type="InterPro" id="IPR043127">
    <property type="entry name" value="Sec-1-like_dom3a"/>
</dbReference>
<dbReference type="PANTHER" id="PTHR11679">
    <property type="entry name" value="VESICLE PROTEIN SORTING-ASSOCIATED"/>
    <property type="match status" value="1"/>
</dbReference>
<comment type="similarity">
    <text evidence="1">Belongs to the STXBP/unc-18/SEC1 family.</text>
</comment>
<dbReference type="Gene3D" id="1.25.40.60">
    <property type="match status" value="1"/>
</dbReference>
<dbReference type="Gene3D" id="3.90.830.10">
    <property type="entry name" value="Syntaxin Binding Protein 1, Chain A, domain 2"/>
    <property type="match status" value="1"/>
</dbReference>
<dbReference type="GO" id="GO:0016192">
    <property type="term" value="P:vesicle-mediated transport"/>
    <property type="evidence" value="ECO:0007669"/>
    <property type="project" value="InterPro"/>
</dbReference>
<dbReference type="InterPro" id="IPR043154">
    <property type="entry name" value="Sec-1-like_dom1"/>
</dbReference>
<dbReference type="Pfam" id="PF00995">
    <property type="entry name" value="Sec1"/>
    <property type="match status" value="1"/>
</dbReference>
<dbReference type="InterPro" id="IPR027482">
    <property type="entry name" value="Sec1-like_dom2"/>
</dbReference>
<dbReference type="Gene3D" id="3.40.50.2060">
    <property type="match status" value="1"/>
</dbReference>
<dbReference type="EMBL" id="ML986492">
    <property type="protein sequence ID" value="KAF2276918.1"/>
    <property type="molecule type" value="Genomic_DNA"/>
</dbReference>
<gene>
    <name evidence="2" type="ORF">EI97DRAFT_325207</name>
</gene>